<gene>
    <name evidence="1" type="ORF">Nepgr_015844</name>
</gene>
<proteinExistence type="predicted"/>
<keyword evidence="2" id="KW-1185">Reference proteome</keyword>
<evidence type="ECO:0000313" key="1">
    <source>
        <dbReference type="EMBL" id="GMH14003.1"/>
    </source>
</evidence>
<protein>
    <submittedName>
        <fullName evidence="1">Uncharacterized protein</fullName>
    </submittedName>
</protein>
<comment type="caution">
    <text evidence="1">The sequence shown here is derived from an EMBL/GenBank/DDBJ whole genome shotgun (WGS) entry which is preliminary data.</text>
</comment>
<name>A0AAD3SMG6_NEPGR</name>
<dbReference type="Proteomes" id="UP001279734">
    <property type="component" value="Unassembled WGS sequence"/>
</dbReference>
<dbReference type="AlphaFoldDB" id="A0AAD3SMG6"/>
<organism evidence="1 2">
    <name type="scientific">Nepenthes gracilis</name>
    <name type="common">Slender pitcher plant</name>
    <dbReference type="NCBI Taxonomy" id="150966"/>
    <lineage>
        <taxon>Eukaryota</taxon>
        <taxon>Viridiplantae</taxon>
        <taxon>Streptophyta</taxon>
        <taxon>Embryophyta</taxon>
        <taxon>Tracheophyta</taxon>
        <taxon>Spermatophyta</taxon>
        <taxon>Magnoliopsida</taxon>
        <taxon>eudicotyledons</taxon>
        <taxon>Gunneridae</taxon>
        <taxon>Pentapetalae</taxon>
        <taxon>Caryophyllales</taxon>
        <taxon>Nepenthaceae</taxon>
        <taxon>Nepenthes</taxon>
    </lineage>
</organism>
<evidence type="ECO:0000313" key="2">
    <source>
        <dbReference type="Proteomes" id="UP001279734"/>
    </source>
</evidence>
<dbReference type="EMBL" id="BSYO01000013">
    <property type="protein sequence ID" value="GMH14003.1"/>
    <property type="molecule type" value="Genomic_DNA"/>
</dbReference>
<accession>A0AAD3SMG6</accession>
<sequence length="101" mass="11543">MLASCPSLSHRYSIIPPSCFRRDGVLLNGQSINHHHSQTSVPHLETNKLDHKVRPQYNQSEVVLPIRGLNQWRINNVDATSANKRREDIILERAKCILPDP</sequence>
<reference evidence="1" key="1">
    <citation type="submission" date="2023-05" db="EMBL/GenBank/DDBJ databases">
        <title>Nepenthes gracilis genome sequencing.</title>
        <authorList>
            <person name="Fukushima K."/>
        </authorList>
    </citation>
    <scope>NUCLEOTIDE SEQUENCE</scope>
    <source>
        <strain evidence="1">SING2019-196</strain>
    </source>
</reference>